<organism evidence="2 3">
    <name type="scientific">Steinernema carpocapsae</name>
    <name type="common">Entomopathogenic nematode</name>
    <dbReference type="NCBI Taxonomy" id="34508"/>
    <lineage>
        <taxon>Eukaryota</taxon>
        <taxon>Metazoa</taxon>
        <taxon>Ecdysozoa</taxon>
        <taxon>Nematoda</taxon>
        <taxon>Chromadorea</taxon>
        <taxon>Rhabditida</taxon>
        <taxon>Tylenchina</taxon>
        <taxon>Panagrolaimomorpha</taxon>
        <taxon>Strongyloidoidea</taxon>
        <taxon>Steinernematidae</taxon>
        <taxon>Steinernema</taxon>
    </lineage>
</organism>
<evidence type="ECO:0000313" key="2">
    <source>
        <dbReference type="EMBL" id="TKR95299.1"/>
    </source>
</evidence>
<reference evidence="2 3" key="2">
    <citation type="journal article" date="2019" name="G3 (Bethesda)">
        <title>Hybrid Assembly of the Genome of the Entomopathogenic Nematode Steinernema carpocapsae Identifies the X-Chromosome.</title>
        <authorList>
            <person name="Serra L."/>
            <person name="Macchietto M."/>
            <person name="Macias-Munoz A."/>
            <person name="McGill C.J."/>
            <person name="Rodriguez I.M."/>
            <person name="Rodriguez B."/>
            <person name="Murad R."/>
            <person name="Mortazavi A."/>
        </authorList>
    </citation>
    <scope>NUCLEOTIDE SEQUENCE [LARGE SCALE GENOMIC DNA]</scope>
    <source>
        <strain evidence="2 3">ALL</strain>
    </source>
</reference>
<proteinExistence type="predicted"/>
<name>A0A4U5PFH5_STECR</name>
<reference evidence="2 3" key="1">
    <citation type="journal article" date="2015" name="Genome Biol.">
        <title>Comparative genomics of Steinernema reveals deeply conserved gene regulatory networks.</title>
        <authorList>
            <person name="Dillman A.R."/>
            <person name="Macchietto M."/>
            <person name="Porter C.F."/>
            <person name="Rogers A."/>
            <person name="Williams B."/>
            <person name="Antoshechkin I."/>
            <person name="Lee M.M."/>
            <person name="Goodwin Z."/>
            <person name="Lu X."/>
            <person name="Lewis E.E."/>
            <person name="Goodrich-Blair H."/>
            <person name="Stock S.P."/>
            <person name="Adams B.J."/>
            <person name="Sternberg P.W."/>
            <person name="Mortazavi A."/>
        </authorList>
    </citation>
    <scope>NUCLEOTIDE SEQUENCE [LARGE SCALE GENOMIC DNA]</scope>
    <source>
        <strain evidence="2 3">ALL</strain>
    </source>
</reference>
<keyword evidence="1" id="KW-0472">Membrane</keyword>
<sequence length="80" mass="9438">MAAYFFIMRKRTLTSKAILARWIITILVATINSCLLFARVDILDSSLAYCHSTQNWQSWYMTYFLSWITLLCYPTVSLMR</sequence>
<dbReference type="Proteomes" id="UP000298663">
    <property type="component" value="Unassembled WGS sequence"/>
</dbReference>
<keyword evidence="3" id="KW-1185">Reference proteome</keyword>
<keyword evidence="1" id="KW-0812">Transmembrane</keyword>
<evidence type="ECO:0000313" key="3">
    <source>
        <dbReference type="Proteomes" id="UP000298663"/>
    </source>
</evidence>
<comment type="caution">
    <text evidence="2">The sequence shown here is derived from an EMBL/GenBank/DDBJ whole genome shotgun (WGS) entry which is preliminary data.</text>
</comment>
<feature type="transmembrane region" description="Helical" evidence="1">
    <location>
        <begin position="58"/>
        <end position="76"/>
    </location>
</feature>
<protein>
    <submittedName>
        <fullName evidence="2">Uncharacterized protein</fullName>
    </submittedName>
</protein>
<feature type="transmembrane region" description="Helical" evidence="1">
    <location>
        <begin position="18"/>
        <end position="38"/>
    </location>
</feature>
<dbReference type="EMBL" id="AZBU02000002">
    <property type="protein sequence ID" value="TKR95299.1"/>
    <property type="molecule type" value="Genomic_DNA"/>
</dbReference>
<dbReference type="AlphaFoldDB" id="A0A4U5PFH5"/>
<evidence type="ECO:0000256" key="1">
    <source>
        <dbReference type="SAM" id="Phobius"/>
    </source>
</evidence>
<keyword evidence="1" id="KW-1133">Transmembrane helix</keyword>
<accession>A0A4U5PFH5</accession>
<gene>
    <name evidence="2" type="ORF">L596_009488</name>
</gene>